<dbReference type="AlphaFoldDB" id="A0A7H8QPJ7"/>
<dbReference type="KEGG" id="trg:TRUGW13939_02983"/>
<dbReference type="GeneID" id="55990489"/>
<dbReference type="GO" id="GO:0006355">
    <property type="term" value="P:regulation of DNA-templated transcription"/>
    <property type="evidence" value="ECO:0007669"/>
    <property type="project" value="InterPro"/>
</dbReference>
<gene>
    <name evidence="1" type="ORF">TRUGW13939_02983</name>
</gene>
<protein>
    <recommendedName>
        <fullName evidence="3">Fungal N-terminal domain-containing protein</fullName>
    </recommendedName>
</protein>
<dbReference type="PANTHER" id="PTHR36167:SF4">
    <property type="entry name" value="FUNGAL N-TERMINAL DOMAIN-CONTAINING PROTEIN"/>
    <property type="match status" value="1"/>
</dbReference>
<proteinExistence type="predicted"/>
<sequence>MSGLEAVGVVSSIIQIADLGARVALKLCTFCHKVKQAEANIQNLSKDISLTCNVLRQLSDNLKQDDQIQLYSQNAFETAQEILDECGRIFRSIESAMDQDLPPFDTSFETKKSNPFLKFSRKLNVVFKEPQLNVLQTNLDSLKNTMLLMLNVIIYTGQLKNREIETSKTGQKELVEILAQQKHESDQKFERLTRAIEGVQLDDKNPVTINTVDVYDSDSPALPTKLAELAYRPEVTADQFTLITSEIETYSALIKGILKRVQTTDALLATNRYERIKQAVLDAHARELRIFSTEYGEDGAQLFAKLCQGPLFDGIYQRFVKEQLVHVVAETNRGREKELRLQKVEPEMFKFEGSVSFSEEKRRANIFMYIWTGTGPVLSLGCNFTISLALTLLCGRLSHGL</sequence>
<reference evidence="2" key="1">
    <citation type="submission" date="2020-06" db="EMBL/GenBank/DDBJ databases">
        <title>A chromosome-scale genome assembly of Talaromyces rugulosus W13939.</title>
        <authorList>
            <person name="Wang B."/>
            <person name="Guo L."/>
            <person name="Ye K."/>
            <person name="Wang L."/>
        </authorList>
    </citation>
    <scope>NUCLEOTIDE SEQUENCE [LARGE SCALE GENOMIC DNA]</scope>
    <source>
        <strain evidence="2">W13939</strain>
    </source>
</reference>
<accession>A0A7H8QPJ7</accession>
<organism evidence="1 2">
    <name type="scientific">Talaromyces rugulosus</name>
    <name type="common">Penicillium rugulosum</name>
    <dbReference type="NCBI Taxonomy" id="121627"/>
    <lineage>
        <taxon>Eukaryota</taxon>
        <taxon>Fungi</taxon>
        <taxon>Dikarya</taxon>
        <taxon>Ascomycota</taxon>
        <taxon>Pezizomycotina</taxon>
        <taxon>Eurotiomycetes</taxon>
        <taxon>Eurotiomycetidae</taxon>
        <taxon>Eurotiales</taxon>
        <taxon>Trichocomaceae</taxon>
        <taxon>Talaromyces</taxon>
        <taxon>Talaromyces sect. Islandici</taxon>
    </lineage>
</organism>
<dbReference type="Proteomes" id="UP000509510">
    <property type="component" value="Chromosome II"/>
</dbReference>
<dbReference type="OrthoDB" id="5431013at2759"/>
<name>A0A7H8QPJ7_TALRU</name>
<dbReference type="PANTHER" id="PTHR36167">
    <property type="entry name" value="C2H2 FINGER DOMAIN TRANSCRIPTION FACTOR (EUROFUNG)-RELATED"/>
    <property type="match status" value="1"/>
</dbReference>
<dbReference type="RefSeq" id="XP_035342062.1">
    <property type="nucleotide sequence ID" value="XM_035486169.1"/>
</dbReference>
<keyword evidence="2" id="KW-1185">Reference proteome</keyword>
<evidence type="ECO:0000313" key="1">
    <source>
        <dbReference type="EMBL" id="QKX55884.1"/>
    </source>
</evidence>
<evidence type="ECO:0000313" key="2">
    <source>
        <dbReference type="Proteomes" id="UP000509510"/>
    </source>
</evidence>
<evidence type="ECO:0008006" key="3">
    <source>
        <dbReference type="Google" id="ProtNLM"/>
    </source>
</evidence>
<dbReference type="InterPro" id="IPR039327">
    <property type="entry name" value="CON7-like"/>
</dbReference>
<dbReference type="EMBL" id="CP055899">
    <property type="protein sequence ID" value="QKX55884.1"/>
    <property type="molecule type" value="Genomic_DNA"/>
</dbReference>